<dbReference type="SUPFAM" id="SSF53649">
    <property type="entry name" value="Alkaline phosphatase-like"/>
    <property type="match status" value="1"/>
</dbReference>
<feature type="region of interest" description="Disordered" evidence="2">
    <location>
        <begin position="475"/>
        <end position="506"/>
    </location>
</feature>
<dbReference type="Pfam" id="PF04185">
    <property type="entry name" value="Phosphoesterase"/>
    <property type="match status" value="1"/>
</dbReference>
<dbReference type="KEGG" id="bma:BMA1268"/>
<evidence type="ECO:0000256" key="1">
    <source>
        <dbReference type="ARBA" id="ARBA00022801"/>
    </source>
</evidence>
<dbReference type="InterPro" id="IPR007312">
    <property type="entry name" value="Phosphoesterase"/>
</dbReference>
<accession>A0A0H2WDN7</accession>
<evidence type="ECO:0000313" key="4">
    <source>
        <dbReference type="Proteomes" id="UP000006693"/>
    </source>
</evidence>
<dbReference type="InterPro" id="IPR017850">
    <property type="entry name" value="Alkaline_phosphatase_core_sf"/>
</dbReference>
<feature type="region of interest" description="Disordered" evidence="2">
    <location>
        <begin position="46"/>
        <end position="67"/>
    </location>
</feature>
<dbReference type="eggNOG" id="COG3511">
    <property type="taxonomic scope" value="Bacteria"/>
</dbReference>
<evidence type="ECO:0000256" key="2">
    <source>
        <dbReference type="SAM" id="MobiDB-lite"/>
    </source>
</evidence>
<reference evidence="3 4" key="1">
    <citation type="journal article" date="2004" name="Proc. Natl. Acad. Sci. U.S.A.">
        <title>Structural flexibility in the Burkholderia mallei genome.</title>
        <authorList>
            <person name="Nierman W.C."/>
            <person name="DeShazer D."/>
            <person name="Kim H.S."/>
            <person name="Tettelin H."/>
            <person name="Nelson K.E."/>
            <person name="Feldblyum T."/>
            <person name="Ulrich R.L."/>
            <person name="Ronning C.M."/>
            <person name="Brinkac L.M."/>
            <person name="Daugherty S.C."/>
            <person name="Davidsen T.D."/>
            <person name="Deboy R.T."/>
            <person name="Dimitrov G."/>
            <person name="Dodson R.J."/>
            <person name="Durkin A.S."/>
            <person name="Gwinn M.L."/>
            <person name="Haft D.H."/>
            <person name="Khouri H."/>
            <person name="Kolonay J.F."/>
            <person name="Madupu R."/>
            <person name="Mohammoud Y."/>
            <person name="Nelson W.C."/>
            <person name="Radune D."/>
            <person name="Romero C.M."/>
            <person name="Sarria S."/>
            <person name="Selengut J."/>
            <person name="Shamblin C."/>
            <person name="Sullivan S.A."/>
            <person name="White O."/>
            <person name="Yu Y."/>
            <person name="Zafar N."/>
            <person name="Zhou L."/>
            <person name="Fraser C.M."/>
        </authorList>
    </citation>
    <scope>NUCLEOTIDE SEQUENCE [LARGE SCALE GENOMIC DNA]</scope>
    <source>
        <strain evidence="3 4">ATCC 23344</strain>
    </source>
</reference>
<proteinExistence type="predicted"/>
<dbReference type="Gene3D" id="3.40.720.10">
    <property type="entry name" value="Alkaline Phosphatase, subunit A"/>
    <property type="match status" value="2"/>
</dbReference>
<dbReference type="AlphaFoldDB" id="A0A0H2WDN7"/>
<dbReference type="HOGENOM" id="CLU_029943_2_0_4"/>
<organism evidence="3 4">
    <name type="scientific">Burkholderia mallei (strain ATCC 23344)</name>
    <dbReference type="NCBI Taxonomy" id="243160"/>
    <lineage>
        <taxon>Bacteria</taxon>
        <taxon>Pseudomonadati</taxon>
        <taxon>Pseudomonadota</taxon>
        <taxon>Betaproteobacteria</taxon>
        <taxon>Burkholderiales</taxon>
        <taxon>Burkholderiaceae</taxon>
        <taxon>Burkholderia</taxon>
        <taxon>pseudomallei group</taxon>
    </lineage>
</organism>
<dbReference type="PANTHER" id="PTHR31956:SF1">
    <property type="entry name" value="NON-SPECIFIC PHOSPHOLIPASE C1"/>
    <property type="match status" value="1"/>
</dbReference>
<keyword evidence="4" id="KW-1185">Reference proteome</keyword>
<sequence length="506" mass="55129">MHAGGPQRSPLVANSLSRIEHIVHLMLENRSFDQMLGFLYTDDGNRSPTGQPFDGLTGNESNPDDLGRPVGVYRIRATDPHPYLMPGADPGEGFQNTNYQLFCDDHPAPGAVPTNQGFVVNFKSAIATDQSRHDKDALPGTTPEQIMGMYTPELLPVLSGLAKGYAVCDRWFASAPTMTMPNRAFALAATSQGHLDDHVKIFTCPSIFGRLSDQGVDWAIFGYNRDPLTRHDFPDTQNADDSHFGHFRDFQARAASGTLPAFTFLEPSWDASGNSQHPNYDVAAGEQLIHDVYYALRNGPGWNSTLFIVTYDEHGGNYDHVAPPSGATPPGDGTVGEFGFDFTRFGVRVPAVLVSPLIAAGTVFRSAAGTIDHTSVLKTIGERFGTAPLTARDRAAPSLGDALTLASPRAASDDPLAGVTVPVSRVSHPNAAMPSKLDKLQAARIAALPLRNEKGYYEEADTPLASSAELSNFIRDRGAAWSQHRQRQQQRRQQQQRQQPRSKPRR</sequence>
<dbReference type="EMBL" id="CP000010">
    <property type="protein sequence ID" value="AAU47499.1"/>
    <property type="molecule type" value="Genomic_DNA"/>
</dbReference>
<keyword evidence="1" id="KW-0378">Hydrolase</keyword>
<protein>
    <submittedName>
        <fullName evidence="3">Phosphoesterase family protein</fullName>
    </submittedName>
</protein>
<name>A0A0H2WDN7_BURMA</name>
<dbReference type="GO" id="GO:0009395">
    <property type="term" value="P:phospholipid catabolic process"/>
    <property type="evidence" value="ECO:0007669"/>
    <property type="project" value="TreeGrafter"/>
</dbReference>
<dbReference type="Proteomes" id="UP000006693">
    <property type="component" value="Chromosome 1"/>
</dbReference>
<evidence type="ECO:0000313" key="3">
    <source>
        <dbReference type="EMBL" id="AAU47499.1"/>
    </source>
</evidence>
<dbReference type="GO" id="GO:0042578">
    <property type="term" value="F:phosphoric ester hydrolase activity"/>
    <property type="evidence" value="ECO:0007669"/>
    <property type="project" value="UniProtKB-ARBA"/>
</dbReference>
<dbReference type="PANTHER" id="PTHR31956">
    <property type="entry name" value="NON-SPECIFIC PHOSPHOLIPASE C4-RELATED"/>
    <property type="match status" value="1"/>
</dbReference>
<gene>
    <name evidence="3" type="ordered locus">BMA1268</name>
</gene>
<dbReference type="CDD" id="cd16013">
    <property type="entry name" value="AcpA"/>
    <property type="match status" value="1"/>
</dbReference>
<dbReference type="PATRIC" id="fig|243160.12.peg.1299"/>